<feature type="region of interest" description="Disordered" evidence="1">
    <location>
        <begin position="366"/>
        <end position="390"/>
    </location>
</feature>
<feature type="domain" description="Transposase (putative) gypsy type" evidence="2">
    <location>
        <begin position="66"/>
        <end position="128"/>
    </location>
</feature>
<accession>A0A843XIF6</accession>
<dbReference type="InterPro" id="IPR007321">
    <property type="entry name" value="Transposase_28"/>
</dbReference>
<keyword evidence="4" id="KW-1185">Reference proteome</keyword>
<feature type="region of interest" description="Disordered" evidence="1">
    <location>
        <begin position="710"/>
        <end position="731"/>
    </location>
</feature>
<evidence type="ECO:0000313" key="3">
    <source>
        <dbReference type="EMBL" id="MQM19379.1"/>
    </source>
</evidence>
<organism evidence="3 4">
    <name type="scientific">Colocasia esculenta</name>
    <name type="common">Wild taro</name>
    <name type="synonym">Arum esculentum</name>
    <dbReference type="NCBI Taxonomy" id="4460"/>
    <lineage>
        <taxon>Eukaryota</taxon>
        <taxon>Viridiplantae</taxon>
        <taxon>Streptophyta</taxon>
        <taxon>Embryophyta</taxon>
        <taxon>Tracheophyta</taxon>
        <taxon>Spermatophyta</taxon>
        <taxon>Magnoliopsida</taxon>
        <taxon>Liliopsida</taxon>
        <taxon>Araceae</taxon>
        <taxon>Aroideae</taxon>
        <taxon>Colocasieae</taxon>
        <taxon>Colocasia</taxon>
    </lineage>
</organism>
<evidence type="ECO:0000259" key="2">
    <source>
        <dbReference type="Pfam" id="PF04195"/>
    </source>
</evidence>
<feature type="compositionally biased region" description="Polar residues" evidence="1">
    <location>
        <begin position="499"/>
        <end position="516"/>
    </location>
</feature>
<dbReference type="EMBL" id="NMUH01008874">
    <property type="protein sequence ID" value="MQM19379.1"/>
    <property type="molecule type" value="Genomic_DNA"/>
</dbReference>
<dbReference type="AlphaFoldDB" id="A0A843XIF6"/>
<proteinExistence type="predicted"/>
<feature type="compositionally biased region" description="Low complexity" evidence="1">
    <location>
        <begin position="520"/>
        <end position="529"/>
    </location>
</feature>
<feature type="compositionally biased region" description="Basic and acidic residues" evidence="1">
    <location>
        <begin position="481"/>
        <end position="498"/>
    </location>
</feature>
<evidence type="ECO:0000256" key="1">
    <source>
        <dbReference type="SAM" id="MobiDB-lite"/>
    </source>
</evidence>
<evidence type="ECO:0000313" key="4">
    <source>
        <dbReference type="Proteomes" id="UP000652761"/>
    </source>
</evidence>
<gene>
    <name evidence="3" type="ORF">Taro_052383</name>
</gene>
<sequence length="806" mass="87695">MMEGKGKAVAVAGASRVTVAASSGPRCRHYSGLRERFRIGDEYEIIDAKEGESFLVNKPGCFPLSVDHLEPGFRLPLPEVAKALLNCWGVLPIQLTPNTWRYICIFGVIYKIKEIRGSADVFRARFKLSASRPLFFVRHRDGAEWGFPTVIRSARKDSVTVLMMKKLQKVLFPYYFLLTVADTENYLNLIHLPETALAWPEQSSQVLLLAELPLPLYYRRYLYSRWWWNWSYKYCLLYFPKLIQDEARASDSLLRAGVRNGEGYVTEFLLVKHGLSKPWTAAELEARRDLEANEDFAEQIPILAHMVYEDDDVAAVVWVPSAMRVGSAVTTALVAPSSTKERPEKARVPEKGPGRICLKKKATKEVVSVGAQTPPEKGDGTTRPSASMKKRPVLFDEGTEDADQLCARKKKRMVSAAPQHSEEETEEGIEEAQLLLRRKRKAVESADKEAPWMSLVVRPEVAQRMATELGLVAVSDGSESLAREEARGSTCSRGRELSDASNTGGVEHGATSNTVEASSRRSGGVVESSARGEENPPIAEAPGMVATATAVAKEVEGIFAPKNARTEGDAGATEASATGEMLASTEVAPVSHAALSGGQEVVPAARATEEAAVTTGAVEEIAATTGGAAEEIAAATGGVLPPMPPTEVVANVIATTKVADEVLLKRLPEAPSVAALEATLRRIENAQRELPASPTASHLDQLARCLDLPREQTPERSVEGYHPEGQEDDNMSDVDLDGLENGISKWLGILKALAARGERQRYLCEAQTAFCEDLTARHKACEAVLEEEVKNLKAALQASELNATLA</sequence>
<name>A0A843XIF6_COLES</name>
<protein>
    <recommendedName>
        <fullName evidence="2">Transposase (putative) gypsy type domain-containing protein</fullName>
    </recommendedName>
</protein>
<feature type="region of interest" description="Disordered" evidence="1">
    <location>
        <begin position="476"/>
        <end position="543"/>
    </location>
</feature>
<dbReference type="Proteomes" id="UP000652761">
    <property type="component" value="Unassembled WGS sequence"/>
</dbReference>
<reference evidence="3" key="1">
    <citation type="submission" date="2017-07" db="EMBL/GenBank/DDBJ databases">
        <title>Taro Niue Genome Assembly and Annotation.</title>
        <authorList>
            <person name="Atibalentja N."/>
            <person name="Keating K."/>
            <person name="Fields C.J."/>
        </authorList>
    </citation>
    <scope>NUCLEOTIDE SEQUENCE</scope>
    <source>
        <strain evidence="3">Niue_2</strain>
        <tissue evidence="3">Leaf</tissue>
    </source>
</reference>
<feature type="compositionally biased region" description="Basic and acidic residues" evidence="1">
    <location>
        <begin position="710"/>
        <end position="725"/>
    </location>
</feature>
<dbReference type="Pfam" id="PF04195">
    <property type="entry name" value="Transposase_28"/>
    <property type="match status" value="1"/>
</dbReference>
<comment type="caution">
    <text evidence="3">The sequence shown here is derived from an EMBL/GenBank/DDBJ whole genome shotgun (WGS) entry which is preliminary data.</text>
</comment>